<gene>
    <name evidence="4" type="ORF">RSA3_07420</name>
</gene>
<evidence type="ECO:0008006" key="6">
    <source>
        <dbReference type="Google" id="ProtNLM"/>
    </source>
</evidence>
<keyword evidence="1" id="KW-1133">Transmembrane helix</keyword>
<dbReference type="Proteomes" id="UP000072189">
    <property type="component" value="Unassembled WGS sequence"/>
</dbReference>
<evidence type="ECO:0000313" key="5">
    <source>
        <dbReference type="Proteomes" id="UP000072189"/>
    </source>
</evidence>
<comment type="caution">
    <text evidence="4">The sequence shown here is derived from an EMBL/GenBank/DDBJ whole genome shotgun (WGS) entry which is preliminary data.</text>
</comment>
<feature type="transmembrane region" description="Helical" evidence="1">
    <location>
        <begin position="419"/>
        <end position="440"/>
    </location>
</feature>
<evidence type="ECO:0000259" key="3">
    <source>
        <dbReference type="Pfam" id="PF20990"/>
    </source>
</evidence>
<dbReference type="InterPro" id="IPR018702">
    <property type="entry name" value="DUF2207"/>
</dbReference>
<protein>
    <recommendedName>
        <fullName evidence="6">DUF2207 domain-containing protein</fullName>
    </recommendedName>
</protein>
<name>A0A147F8L3_MICTE</name>
<feature type="transmembrane region" description="Helical" evidence="1">
    <location>
        <begin position="262"/>
        <end position="284"/>
    </location>
</feature>
<evidence type="ECO:0000313" key="4">
    <source>
        <dbReference type="EMBL" id="KTS12909.1"/>
    </source>
</evidence>
<dbReference type="PATRIC" id="fig|2033.7.peg.2147"/>
<proteinExistence type="predicted"/>
<keyword evidence="1" id="KW-0812">Transmembrane</keyword>
<evidence type="ECO:0000259" key="2">
    <source>
        <dbReference type="Pfam" id="PF09972"/>
    </source>
</evidence>
<dbReference type="Pfam" id="PF20990">
    <property type="entry name" value="DUF2207_C"/>
    <property type="match status" value="1"/>
</dbReference>
<dbReference type="EMBL" id="LDRV01000041">
    <property type="protein sequence ID" value="KTS12909.1"/>
    <property type="molecule type" value="Genomic_DNA"/>
</dbReference>
<organism evidence="4 5">
    <name type="scientific">Microbacterium testaceum</name>
    <name type="common">Aureobacterium testaceum</name>
    <name type="synonym">Brevibacterium testaceum</name>
    <dbReference type="NCBI Taxonomy" id="2033"/>
    <lineage>
        <taxon>Bacteria</taxon>
        <taxon>Bacillati</taxon>
        <taxon>Actinomycetota</taxon>
        <taxon>Actinomycetes</taxon>
        <taxon>Micrococcales</taxon>
        <taxon>Microbacteriaceae</taxon>
        <taxon>Microbacterium</taxon>
    </lineage>
</organism>
<feature type="domain" description="Predicted membrane protein YciQ-like C-terminal" evidence="3">
    <location>
        <begin position="299"/>
        <end position="545"/>
    </location>
</feature>
<feature type="non-terminal residue" evidence="4">
    <location>
        <position position="607"/>
    </location>
</feature>
<evidence type="ECO:0000256" key="1">
    <source>
        <dbReference type="SAM" id="Phobius"/>
    </source>
</evidence>
<dbReference type="AlphaFoldDB" id="A0A147F8L3"/>
<dbReference type="InterPro" id="IPR048389">
    <property type="entry name" value="YciQ-like_C"/>
</dbReference>
<dbReference type="Pfam" id="PF09972">
    <property type="entry name" value="DUF2207"/>
    <property type="match status" value="1"/>
</dbReference>
<keyword evidence="1" id="KW-0472">Membrane</keyword>
<accession>A0A147F8L3</accession>
<reference evidence="4 5" key="1">
    <citation type="journal article" date="2016" name="Front. Microbiol.">
        <title>Genomic Resource of Rice Seed Associated Bacteria.</title>
        <authorList>
            <person name="Midha S."/>
            <person name="Bansal K."/>
            <person name="Sharma S."/>
            <person name="Kumar N."/>
            <person name="Patil P.P."/>
            <person name="Chaudhry V."/>
            <person name="Patil P.B."/>
        </authorList>
    </citation>
    <scope>NUCLEOTIDE SEQUENCE [LARGE SCALE GENOMIC DNA]</scope>
    <source>
        <strain evidence="4 5">RSA3</strain>
    </source>
</reference>
<feature type="domain" description="DUF2207" evidence="2">
    <location>
        <begin position="54"/>
        <end position="179"/>
    </location>
</feature>
<feature type="transmembrane region" description="Helical" evidence="1">
    <location>
        <begin position="446"/>
        <end position="467"/>
    </location>
</feature>
<sequence>MDAAPSPRLRHAALSALFVLALLALTFAGAPLARADVDDFTFDSFDADMVLSRSPDGHAALEVTETIVARFPDEDQNKGIIRVIPDDYDGVPLHTEVVSVTDGSGSAVPYEVEQSRREVRVLTGDDTYVRGVQSYVISYTQRDTIRAFADTDADEFYRGINGTDAAQPFGEVTARLTVDAELADAALDGAASCYEGPRGSTTRCDIAASGGEGVPLTWSARATALGPGENMTIAVGFVRGTFVPGEVYRTPLEQFSVDNAPLLGGVSLGAVGLGAAGVAAALVARRRGRDAAGRGVIVPEYGPPDDVDVLEGAELVQRGRAGVPAAILDTAIAGHLRIIDDPVDSKKLILELVDAEDPTPLRRGILNAVFGADAQPGARVTLGPQSQDVAIALQALPKAAAAELRRRGWTEPPRHGRSALAVGLSIGAFIVAIATLIVAAAGTSPAWWQVAAVPATVVAGILTFVFLRYRDRVTDAGAPARDHLRGLRDYLALAEADRLRVLQSPEGAERRPVDAGDPTQVLHLYERLLPWAVVWGVEKEWAEALDTHVRETGDDLRWYGGSHGFSTAAFASTFSSLQSASAPAASSGSSGSFSGGSFGGGFSGGGM</sequence>
<dbReference type="RefSeq" id="WP_058613865.1">
    <property type="nucleotide sequence ID" value="NZ_LDRV01000041.1"/>
</dbReference>